<feature type="domain" description="JAB1/MPN/MOV34 metalloenzyme" evidence="5">
    <location>
        <begin position="5"/>
        <end position="53"/>
    </location>
</feature>
<evidence type="ECO:0000313" key="7">
    <source>
        <dbReference type="EMBL" id="KAJ8867358.1"/>
    </source>
</evidence>
<keyword evidence="8" id="KW-1185">Reference proteome</keyword>
<dbReference type="Proteomes" id="UP001159363">
    <property type="component" value="Chromosome 14"/>
</dbReference>
<accession>A0ABQ9G7L5</accession>
<dbReference type="Gene3D" id="3.40.140.10">
    <property type="entry name" value="Cytidine Deaminase, domain 2"/>
    <property type="match status" value="2"/>
</dbReference>
<dbReference type="Pfam" id="PF19445">
    <property type="entry name" value="eIF3h_C"/>
    <property type="match status" value="1"/>
</dbReference>
<evidence type="ECO:0000259" key="6">
    <source>
        <dbReference type="Pfam" id="PF19445"/>
    </source>
</evidence>
<sequence length="606" mass="67570">MLWQAVMKMVKHSHEEAVSNMEVAQGALLGLVVEGCLEITNCFPFPKHNDDTMDEGMWPKFSIVTLTNNLILRPSYTMCVRERWVASKYLDASHRACPGGIIPSLARGQNTLWDVWVCVTDKMRNTGQHSMSTVVSQATGALLCSAGSAGAAGSGMVLVLLVDGRGRCGDMAVYFEEDARTVRRLETLQKTCPSGGCWPLGRWCGRGCCRLAARVQDDQPSVRIPRAFTALERRSDSDEPPRETLWMLGQINFQNDVVTNFSVACAIRFEISISWPSLKAALLIYLVIVGFVKKKFVLVEEYQLAMMRRLRRVNVDHFHVGWYQSADVGNFLSLPLLESQYHYQTSIEESVVVIYAYYTHTAVGATLVERLACGGESGVHSPTRSLPKFSHVGIIPDDAAGRHAEVSARFPDTEGLPPDAAGDSDVQGERVHPEALRNLKIGYESLFVEVPITIRNSQLTNILLSELGDMVPDEDGTRFLDLGTASVLEGQLRCLMDRVDELNQEAIKFNRYQQQVIRQQQDKHRYVLKRTQENAARHAKDEPPLPEEDLNKLFRPIPVPHRLNPMIVSGQINTYSQHVSQFCSQALAKLYITQALQGAKEGKAAP</sequence>
<evidence type="ECO:0000313" key="8">
    <source>
        <dbReference type="Proteomes" id="UP001159363"/>
    </source>
</evidence>
<evidence type="ECO:0008006" key="9">
    <source>
        <dbReference type="Google" id="ProtNLM"/>
    </source>
</evidence>
<dbReference type="Pfam" id="PF01398">
    <property type="entry name" value="JAB"/>
    <property type="match status" value="1"/>
</dbReference>
<dbReference type="InterPro" id="IPR050242">
    <property type="entry name" value="JAMM_MPN+_peptidase_M67A"/>
</dbReference>
<dbReference type="CDD" id="cd08065">
    <property type="entry name" value="MPN_eIF3h"/>
    <property type="match status" value="1"/>
</dbReference>
<gene>
    <name evidence="7" type="ORF">PR048_031159</name>
</gene>
<evidence type="ECO:0000256" key="3">
    <source>
        <dbReference type="ARBA" id="ARBA00022917"/>
    </source>
</evidence>
<organism evidence="7 8">
    <name type="scientific">Dryococelus australis</name>
    <dbReference type="NCBI Taxonomy" id="614101"/>
    <lineage>
        <taxon>Eukaryota</taxon>
        <taxon>Metazoa</taxon>
        <taxon>Ecdysozoa</taxon>
        <taxon>Arthropoda</taxon>
        <taxon>Hexapoda</taxon>
        <taxon>Insecta</taxon>
        <taxon>Pterygota</taxon>
        <taxon>Neoptera</taxon>
        <taxon>Polyneoptera</taxon>
        <taxon>Phasmatodea</taxon>
        <taxon>Verophasmatodea</taxon>
        <taxon>Anareolatae</taxon>
        <taxon>Phasmatidae</taxon>
        <taxon>Eurycanthinae</taxon>
        <taxon>Dryococelus</taxon>
    </lineage>
</organism>
<reference evidence="7 8" key="1">
    <citation type="submission" date="2023-02" db="EMBL/GenBank/DDBJ databases">
        <title>LHISI_Scaffold_Assembly.</title>
        <authorList>
            <person name="Stuart O.P."/>
            <person name="Cleave R."/>
            <person name="Magrath M.J.L."/>
            <person name="Mikheyev A.S."/>
        </authorList>
    </citation>
    <scope>NUCLEOTIDE SEQUENCE [LARGE SCALE GENOMIC DNA]</scope>
    <source>
        <strain evidence="7">Daus_M_001</strain>
        <tissue evidence="7">Leg muscle</tissue>
    </source>
</reference>
<dbReference type="PANTHER" id="PTHR10410">
    <property type="entry name" value="EUKARYOTIC TRANSLATION INITIATION FACTOR 3 -RELATED"/>
    <property type="match status" value="1"/>
</dbReference>
<name>A0ABQ9G7L5_9NEOP</name>
<dbReference type="InterPro" id="IPR000555">
    <property type="entry name" value="JAMM/MPN+_dom"/>
</dbReference>
<protein>
    <recommendedName>
        <fullName evidence="9">Eukaryotic translation initiation factor 3 subunit H</fullName>
    </recommendedName>
</protein>
<dbReference type="InterPro" id="IPR045810">
    <property type="entry name" value="eIF3h_C"/>
</dbReference>
<evidence type="ECO:0000256" key="1">
    <source>
        <dbReference type="ARBA" id="ARBA00022490"/>
    </source>
</evidence>
<keyword evidence="3" id="KW-0648">Protein biosynthesis</keyword>
<dbReference type="InterPro" id="IPR027524">
    <property type="entry name" value="eIF3h"/>
</dbReference>
<keyword evidence="1" id="KW-0963">Cytoplasm</keyword>
<evidence type="ECO:0000256" key="2">
    <source>
        <dbReference type="ARBA" id="ARBA00022540"/>
    </source>
</evidence>
<proteinExistence type="predicted"/>
<comment type="caution">
    <text evidence="7">The sequence shown here is derived from an EMBL/GenBank/DDBJ whole genome shotgun (WGS) entry which is preliminary data.</text>
</comment>
<feature type="domain" description="eIF3h C-terminal" evidence="6">
    <location>
        <begin position="431"/>
        <end position="599"/>
    </location>
</feature>
<keyword evidence="2" id="KW-0396">Initiation factor</keyword>
<feature type="region of interest" description="Disordered" evidence="4">
    <location>
        <begin position="408"/>
        <end position="428"/>
    </location>
</feature>
<evidence type="ECO:0000259" key="5">
    <source>
        <dbReference type="Pfam" id="PF01398"/>
    </source>
</evidence>
<evidence type="ECO:0000256" key="4">
    <source>
        <dbReference type="SAM" id="MobiDB-lite"/>
    </source>
</evidence>
<dbReference type="EMBL" id="JARBHB010000015">
    <property type="protein sequence ID" value="KAJ8867358.1"/>
    <property type="molecule type" value="Genomic_DNA"/>
</dbReference>